<evidence type="ECO:0000313" key="2">
    <source>
        <dbReference type="Proteomes" id="UP001499854"/>
    </source>
</evidence>
<gene>
    <name evidence="1" type="ORF">GCM10009838_67550</name>
</gene>
<name>A0ABP5EB17_9ACTN</name>
<sequence length="152" mass="16923">MGASGWSYVTPWRGSIEETMAALQSEVFAEYFSTWPQDRRPADIAELWSGDERDEDTWAGFMGAQGTHTILDVRGLVPPDTRVDYLFNTMRPVPVAEIIETFGHDKPTRAEYEQLGDASPLLDDDGSWTGRCLVLYQNGLPEAVAFWGSSGD</sequence>
<evidence type="ECO:0000313" key="1">
    <source>
        <dbReference type="EMBL" id="GAA1993886.1"/>
    </source>
</evidence>
<accession>A0ABP5EB17</accession>
<reference evidence="2" key="1">
    <citation type="journal article" date="2019" name="Int. J. Syst. Evol. Microbiol.">
        <title>The Global Catalogue of Microorganisms (GCM) 10K type strain sequencing project: providing services to taxonomists for standard genome sequencing and annotation.</title>
        <authorList>
            <consortium name="The Broad Institute Genomics Platform"/>
            <consortium name="The Broad Institute Genome Sequencing Center for Infectious Disease"/>
            <person name="Wu L."/>
            <person name="Ma J."/>
        </authorList>
    </citation>
    <scope>NUCLEOTIDE SEQUENCE [LARGE SCALE GENOMIC DNA]</scope>
    <source>
        <strain evidence="2">JCM 16013</strain>
    </source>
</reference>
<dbReference type="Proteomes" id="UP001499854">
    <property type="component" value="Unassembled WGS sequence"/>
</dbReference>
<protein>
    <submittedName>
        <fullName evidence="1">Uncharacterized protein</fullName>
    </submittedName>
</protein>
<dbReference type="RefSeq" id="WP_344661235.1">
    <property type="nucleotide sequence ID" value="NZ_BAAAQM010000051.1"/>
</dbReference>
<comment type="caution">
    <text evidence="1">The sequence shown here is derived from an EMBL/GenBank/DDBJ whole genome shotgun (WGS) entry which is preliminary data.</text>
</comment>
<keyword evidence="2" id="KW-1185">Reference proteome</keyword>
<dbReference type="EMBL" id="BAAAQM010000051">
    <property type="protein sequence ID" value="GAA1993886.1"/>
    <property type="molecule type" value="Genomic_DNA"/>
</dbReference>
<organism evidence="1 2">
    <name type="scientific">Catenulispora subtropica</name>
    <dbReference type="NCBI Taxonomy" id="450798"/>
    <lineage>
        <taxon>Bacteria</taxon>
        <taxon>Bacillati</taxon>
        <taxon>Actinomycetota</taxon>
        <taxon>Actinomycetes</taxon>
        <taxon>Catenulisporales</taxon>
        <taxon>Catenulisporaceae</taxon>
        <taxon>Catenulispora</taxon>
    </lineage>
</organism>
<proteinExistence type="predicted"/>